<evidence type="ECO:0000313" key="3">
    <source>
        <dbReference type="Proteomes" id="UP000028545"/>
    </source>
</evidence>
<sequence>MLLRSKRTAVPLRFDSDTVVPMHFWDDVYVNRDFTLCWTLRFTQVLDPDKVHHALVRLLGIGDWRKLGARIRLNKQTRKLELHVPAEYTKDRPAVAYSHVSHDVDIAEHPLASKFPTCTSSTLPYIHDGPASFRQLGARPDAPQKLADYLSSDEPSLSLHIVSFRDATLVSLNWSHTLADAMGCRELIAAWCLVLAGKEDQVPQLKGFQEDPLASFGASRPGEPYLLADKELKGFRGLTFNIRYIASLLFGPKALSKTICVPEAFIASLRSRAQEELTAGLNEGAIDKTQDGKLPLLSDNDILVAWLSRLFLSSCSKRYVMIKNIFEVRTRLGELFDPNAAYVQNTYLGAFVISRRKHFMSKPLGHAAAEVRKAVSEQTTTKQAHGQAYLMHQSIKKYGNILLFGEPSSDFLAFTNWSRARFYDEIDFSPAVAGVEDRDEKGPTISATSGKSPLERQQ</sequence>
<keyword evidence="3" id="KW-1185">Reference proteome</keyword>
<evidence type="ECO:0000313" key="2">
    <source>
        <dbReference type="EMBL" id="KEZ43979.1"/>
    </source>
</evidence>
<dbReference type="AlphaFoldDB" id="A0A084G9G7"/>
<organism evidence="2 3">
    <name type="scientific">Pseudallescheria apiosperma</name>
    <name type="common">Scedosporium apiospermum</name>
    <dbReference type="NCBI Taxonomy" id="563466"/>
    <lineage>
        <taxon>Eukaryota</taxon>
        <taxon>Fungi</taxon>
        <taxon>Dikarya</taxon>
        <taxon>Ascomycota</taxon>
        <taxon>Pezizomycotina</taxon>
        <taxon>Sordariomycetes</taxon>
        <taxon>Hypocreomycetidae</taxon>
        <taxon>Microascales</taxon>
        <taxon>Microascaceae</taxon>
        <taxon>Scedosporium</taxon>
    </lineage>
</organism>
<dbReference type="OMA" id="HITSFND"/>
<dbReference type="Pfam" id="PF02458">
    <property type="entry name" value="Transferase"/>
    <property type="match status" value="1"/>
</dbReference>
<proteinExistence type="predicted"/>
<dbReference type="VEuPathDB" id="FungiDB:SAPIO_CDS4194"/>
<accession>A0A084G9G7</accession>
<dbReference type="InterPro" id="IPR023213">
    <property type="entry name" value="CAT-like_dom_sf"/>
</dbReference>
<gene>
    <name evidence="2" type="ORF">SAPIO_CDS4194</name>
</gene>
<reference evidence="2 3" key="1">
    <citation type="journal article" date="2014" name="Genome Announc.">
        <title>Draft genome sequence of the pathogenic fungus Scedosporium apiospermum.</title>
        <authorList>
            <person name="Vandeputte P."/>
            <person name="Ghamrawi S."/>
            <person name="Rechenmann M."/>
            <person name="Iltis A."/>
            <person name="Giraud S."/>
            <person name="Fleury M."/>
            <person name="Thornton C."/>
            <person name="Delhaes L."/>
            <person name="Meyer W."/>
            <person name="Papon N."/>
            <person name="Bouchara J.P."/>
        </authorList>
    </citation>
    <scope>NUCLEOTIDE SEQUENCE [LARGE SCALE GENOMIC DNA]</scope>
    <source>
        <strain evidence="2 3">IHEM 14462</strain>
    </source>
</reference>
<dbReference type="GeneID" id="27723266"/>
<dbReference type="OrthoDB" id="21502at2759"/>
<dbReference type="EMBL" id="JOWA01000090">
    <property type="protein sequence ID" value="KEZ43979.1"/>
    <property type="molecule type" value="Genomic_DNA"/>
</dbReference>
<evidence type="ECO:0000256" key="1">
    <source>
        <dbReference type="SAM" id="MobiDB-lite"/>
    </source>
</evidence>
<comment type="caution">
    <text evidence="2">The sequence shown here is derived from an EMBL/GenBank/DDBJ whole genome shotgun (WGS) entry which is preliminary data.</text>
</comment>
<dbReference type="Proteomes" id="UP000028545">
    <property type="component" value="Unassembled WGS sequence"/>
</dbReference>
<protein>
    <submittedName>
        <fullName evidence="2">Uncharacterized protein</fullName>
    </submittedName>
</protein>
<dbReference type="KEGG" id="sapo:SAPIO_CDS4194"/>
<name>A0A084G9G7_PSEDA</name>
<dbReference type="RefSeq" id="XP_016643778.1">
    <property type="nucleotide sequence ID" value="XM_016786802.1"/>
</dbReference>
<dbReference type="Gene3D" id="3.30.559.10">
    <property type="entry name" value="Chloramphenicol acetyltransferase-like domain"/>
    <property type="match status" value="2"/>
</dbReference>
<dbReference type="HOGENOM" id="CLU_029797_2_1_1"/>
<feature type="region of interest" description="Disordered" evidence="1">
    <location>
        <begin position="434"/>
        <end position="458"/>
    </location>
</feature>